<protein>
    <submittedName>
        <fullName evidence="2">Uncharacterized protein</fullName>
    </submittedName>
</protein>
<dbReference type="AlphaFoldDB" id="A0A9P5Y7E8"/>
<evidence type="ECO:0000256" key="1">
    <source>
        <dbReference type="SAM" id="Phobius"/>
    </source>
</evidence>
<evidence type="ECO:0000313" key="2">
    <source>
        <dbReference type="EMBL" id="KAF9464074.1"/>
    </source>
</evidence>
<keyword evidence="1" id="KW-0472">Membrane</keyword>
<proteinExistence type="predicted"/>
<keyword evidence="1" id="KW-0812">Transmembrane</keyword>
<dbReference type="Proteomes" id="UP000807353">
    <property type="component" value="Unassembled WGS sequence"/>
</dbReference>
<reference evidence="2" key="1">
    <citation type="submission" date="2020-11" db="EMBL/GenBank/DDBJ databases">
        <authorList>
            <consortium name="DOE Joint Genome Institute"/>
            <person name="Ahrendt S."/>
            <person name="Riley R."/>
            <person name="Andreopoulos W."/>
            <person name="Labutti K."/>
            <person name="Pangilinan J."/>
            <person name="Ruiz-Duenas F.J."/>
            <person name="Barrasa J.M."/>
            <person name="Sanchez-Garcia M."/>
            <person name="Camarero S."/>
            <person name="Miyauchi S."/>
            <person name="Serrano A."/>
            <person name="Linde D."/>
            <person name="Babiker R."/>
            <person name="Drula E."/>
            <person name="Ayuso-Fernandez I."/>
            <person name="Pacheco R."/>
            <person name="Padilla G."/>
            <person name="Ferreira P."/>
            <person name="Barriuso J."/>
            <person name="Kellner H."/>
            <person name="Castanera R."/>
            <person name="Alfaro M."/>
            <person name="Ramirez L."/>
            <person name="Pisabarro A.G."/>
            <person name="Kuo A."/>
            <person name="Tritt A."/>
            <person name="Lipzen A."/>
            <person name="He G."/>
            <person name="Yan M."/>
            <person name="Ng V."/>
            <person name="Cullen D."/>
            <person name="Martin F."/>
            <person name="Rosso M.-N."/>
            <person name="Henrissat B."/>
            <person name="Hibbett D."/>
            <person name="Martinez A.T."/>
            <person name="Grigoriev I.V."/>
        </authorList>
    </citation>
    <scope>NUCLEOTIDE SEQUENCE</scope>
    <source>
        <strain evidence="2">CBS 247.69</strain>
    </source>
</reference>
<keyword evidence="3" id="KW-1185">Reference proteome</keyword>
<gene>
    <name evidence="2" type="ORF">BDZ94DRAFT_1257484</name>
</gene>
<dbReference type="EMBL" id="MU150257">
    <property type="protein sequence ID" value="KAF9464074.1"/>
    <property type="molecule type" value="Genomic_DNA"/>
</dbReference>
<comment type="caution">
    <text evidence="2">The sequence shown here is derived from an EMBL/GenBank/DDBJ whole genome shotgun (WGS) entry which is preliminary data.</text>
</comment>
<name>A0A9P5Y7E8_9AGAR</name>
<keyword evidence="1" id="KW-1133">Transmembrane helix</keyword>
<evidence type="ECO:0000313" key="3">
    <source>
        <dbReference type="Proteomes" id="UP000807353"/>
    </source>
</evidence>
<accession>A0A9P5Y7E8</accession>
<sequence length="102" mass="12186">MIFCSPYYSYPQLPIVVYRESVRVVGVHIFFVIMRGRRRRRGRIWGPGWGRSRFQCPQVSSQHILGTQVSITRYSRRTRFGWILERQVSFYLVLVGREEGYP</sequence>
<organism evidence="2 3">
    <name type="scientific">Collybia nuda</name>
    <dbReference type="NCBI Taxonomy" id="64659"/>
    <lineage>
        <taxon>Eukaryota</taxon>
        <taxon>Fungi</taxon>
        <taxon>Dikarya</taxon>
        <taxon>Basidiomycota</taxon>
        <taxon>Agaricomycotina</taxon>
        <taxon>Agaricomycetes</taxon>
        <taxon>Agaricomycetidae</taxon>
        <taxon>Agaricales</taxon>
        <taxon>Tricholomatineae</taxon>
        <taxon>Clitocybaceae</taxon>
        <taxon>Collybia</taxon>
    </lineage>
</organism>
<feature type="transmembrane region" description="Helical" evidence="1">
    <location>
        <begin position="15"/>
        <end position="34"/>
    </location>
</feature>